<reference evidence="1 2" key="1">
    <citation type="journal article" date="2022" name="DNA Res.">
        <title>Chromosomal-level genome assembly of the orchid tree Bauhinia variegata (Leguminosae; Cercidoideae) supports the allotetraploid origin hypothesis of Bauhinia.</title>
        <authorList>
            <person name="Zhong Y."/>
            <person name="Chen Y."/>
            <person name="Zheng D."/>
            <person name="Pang J."/>
            <person name="Liu Y."/>
            <person name="Luo S."/>
            <person name="Meng S."/>
            <person name="Qian L."/>
            <person name="Wei D."/>
            <person name="Dai S."/>
            <person name="Zhou R."/>
        </authorList>
    </citation>
    <scope>NUCLEOTIDE SEQUENCE [LARGE SCALE GENOMIC DNA]</scope>
    <source>
        <strain evidence="1">BV-YZ2020</strain>
    </source>
</reference>
<sequence>MAVTLAMKLLIAICIILCTCAFPATSRSLNAAAVVRTHEQWMAEHGRTYADDAEKEKRFKIFMENLQYIENFNNAGNNSYKLGLNKFSDLTTEEFIASHTGLRIPNSQKSSRVASFGPLNSDDVPKRMDWRDKQAVTPVKYQGSCGSCWAFSTVAAVEGIIKIKTGNLFSLSEQQLVDCARNGGNQGCRGGWMDNGFQYIIDNQGIARESEYPYRGNEGYCKRVSSLAAQISGYADVLANSEEQLLQAVMQQPVSVTISVCSGFNHYQGGVFARHCDVPLNHAVTLIGYGTTEDGIRYWLIKNSWGKTWGENGYMKLRRDSGIPGGLIGIAKKASYPIA</sequence>
<evidence type="ECO:0000313" key="2">
    <source>
        <dbReference type="Proteomes" id="UP000828941"/>
    </source>
</evidence>
<protein>
    <submittedName>
        <fullName evidence="1">Uncharacterized protein</fullName>
    </submittedName>
</protein>
<evidence type="ECO:0000313" key="1">
    <source>
        <dbReference type="EMBL" id="KAI4296987.1"/>
    </source>
</evidence>
<accession>A0ACB9KIJ1</accession>
<dbReference type="EMBL" id="CM039439">
    <property type="protein sequence ID" value="KAI4296987.1"/>
    <property type="molecule type" value="Genomic_DNA"/>
</dbReference>
<proteinExistence type="predicted"/>
<organism evidence="1 2">
    <name type="scientific">Bauhinia variegata</name>
    <name type="common">Purple orchid tree</name>
    <name type="synonym">Phanera variegata</name>
    <dbReference type="NCBI Taxonomy" id="167791"/>
    <lineage>
        <taxon>Eukaryota</taxon>
        <taxon>Viridiplantae</taxon>
        <taxon>Streptophyta</taxon>
        <taxon>Embryophyta</taxon>
        <taxon>Tracheophyta</taxon>
        <taxon>Spermatophyta</taxon>
        <taxon>Magnoliopsida</taxon>
        <taxon>eudicotyledons</taxon>
        <taxon>Gunneridae</taxon>
        <taxon>Pentapetalae</taxon>
        <taxon>rosids</taxon>
        <taxon>fabids</taxon>
        <taxon>Fabales</taxon>
        <taxon>Fabaceae</taxon>
        <taxon>Cercidoideae</taxon>
        <taxon>Cercideae</taxon>
        <taxon>Bauhiniinae</taxon>
        <taxon>Bauhinia</taxon>
    </lineage>
</organism>
<name>A0ACB9KIJ1_BAUVA</name>
<keyword evidence="2" id="KW-1185">Reference proteome</keyword>
<gene>
    <name evidence="1" type="ORF">L6164_036900</name>
</gene>
<dbReference type="Proteomes" id="UP000828941">
    <property type="component" value="Chromosome 14"/>
</dbReference>
<comment type="caution">
    <text evidence="1">The sequence shown here is derived from an EMBL/GenBank/DDBJ whole genome shotgun (WGS) entry which is preliminary data.</text>
</comment>